<reference evidence="1 2" key="1">
    <citation type="submission" date="2015-01" db="EMBL/GenBank/DDBJ databases">
        <authorList>
            <person name="Filippidou S."/>
            <person name="Jeanneret N."/>
            <person name="Russel-Delif L."/>
            <person name="Junier T."/>
            <person name="Wunderlin T."/>
            <person name="Molina V."/>
            <person name="Johnson S.L."/>
            <person name="Davenport K.W."/>
            <person name="Chain P.S."/>
            <person name="Dorador C."/>
            <person name="Junier P."/>
        </authorList>
    </citation>
    <scope>NUCLEOTIDE SEQUENCE [LARGE SCALE GENOMIC DNA]</scope>
    <source>
        <strain evidence="1 2">Et7/4</strain>
    </source>
</reference>
<evidence type="ECO:0000313" key="1">
    <source>
        <dbReference type="EMBL" id="KJE29160.1"/>
    </source>
</evidence>
<gene>
    <name evidence="1" type="ORF">LG52_2822</name>
</gene>
<dbReference type="InterPro" id="IPR008928">
    <property type="entry name" value="6-hairpin_glycosidase_sf"/>
</dbReference>
<dbReference type="PATRIC" id="fig|1462.6.peg.3117"/>
<proteinExistence type="predicted"/>
<comment type="caution">
    <text evidence="1">The sequence shown here is derived from an EMBL/GenBank/DDBJ whole genome shotgun (WGS) entry which is preliminary data.</text>
</comment>
<accession>A0A0D8BYE8</accession>
<evidence type="ECO:0008006" key="3">
    <source>
        <dbReference type="Google" id="ProtNLM"/>
    </source>
</evidence>
<dbReference type="GO" id="GO:0005975">
    <property type="term" value="P:carbohydrate metabolic process"/>
    <property type="evidence" value="ECO:0007669"/>
    <property type="project" value="InterPro"/>
</dbReference>
<protein>
    <recommendedName>
        <fullName evidence="3">Glycosyl transferase</fullName>
    </recommendedName>
</protein>
<dbReference type="Proteomes" id="UP000032522">
    <property type="component" value="Unassembled WGS sequence"/>
</dbReference>
<dbReference type="RefSeq" id="WP_044732390.1">
    <property type="nucleotide sequence ID" value="NZ_JYBP01000003.1"/>
</dbReference>
<organism evidence="1 2">
    <name type="scientific">Geobacillus kaustophilus</name>
    <dbReference type="NCBI Taxonomy" id="1462"/>
    <lineage>
        <taxon>Bacteria</taxon>
        <taxon>Bacillati</taxon>
        <taxon>Bacillota</taxon>
        <taxon>Bacilli</taxon>
        <taxon>Bacillales</taxon>
        <taxon>Anoxybacillaceae</taxon>
        <taxon>Geobacillus</taxon>
        <taxon>Geobacillus thermoleovorans group</taxon>
    </lineage>
</organism>
<dbReference type="EMBL" id="JYBP01000003">
    <property type="protein sequence ID" value="KJE29160.1"/>
    <property type="molecule type" value="Genomic_DNA"/>
</dbReference>
<dbReference type="AlphaFoldDB" id="A0A0D8BYE8"/>
<dbReference type="SUPFAM" id="SSF48208">
    <property type="entry name" value="Six-hairpin glycosidases"/>
    <property type="match status" value="1"/>
</dbReference>
<sequence length="371" mass="41979">MAPSVIKFDHLERMTDDTGLLEHSLGRIPRRREGYSTDDNARAIWACLEWLALCEDKGEKRRLYRLLDRYLAFLLWAQNDDGTFHNNFFFDRTKEEETPSDDCFGRSFWAAALAYVRLSDPARREAAADMLRRAMPAAWELRSLRGFAWGMAACGVLLTEGRPLGVDQEEVAALAARLEERLLAAYWEHAGDDWHWYEPELTYANGVLPWALWTAYRRAPRDEVKEVAEKSLAFLIEKMSGPGGVIRPVGNRGWCSRRYRADWDQQPLDVMKLALAAREAYWATDDERYRGVVRRCLAWFYGQNDGKAPLADPSDGSCCDGLGPNGPNPNRGAESTLSYLLTAAIAQSISVEVVVDESINSETVRMAGTRV</sequence>
<name>A0A0D8BYE8_GEOKU</name>
<evidence type="ECO:0000313" key="2">
    <source>
        <dbReference type="Proteomes" id="UP000032522"/>
    </source>
</evidence>
<dbReference type="OrthoDB" id="9795873at2"/>